<proteinExistence type="predicted"/>
<dbReference type="GO" id="GO:0070830">
    <property type="term" value="P:bicellular tight junction assembly"/>
    <property type="evidence" value="ECO:0007669"/>
    <property type="project" value="TreeGrafter"/>
</dbReference>
<organism evidence="4 5">
    <name type="scientific">Clarias magur</name>
    <name type="common">Asian catfish</name>
    <name type="synonym">Macropteronotus magur</name>
    <dbReference type="NCBI Taxonomy" id="1594786"/>
    <lineage>
        <taxon>Eukaryota</taxon>
        <taxon>Metazoa</taxon>
        <taxon>Chordata</taxon>
        <taxon>Craniata</taxon>
        <taxon>Vertebrata</taxon>
        <taxon>Euteleostomi</taxon>
        <taxon>Actinopterygii</taxon>
        <taxon>Neopterygii</taxon>
        <taxon>Teleostei</taxon>
        <taxon>Ostariophysi</taxon>
        <taxon>Siluriformes</taxon>
        <taxon>Clariidae</taxon>
        <taxon>Clarias</taxon>
    </lineage>
</organism>
<dbReference type="GO" id="GO:0051015">
    <property type="term" value="F:actin filament binding"/>
    <property type="evidence" value="ECO:0007669"/>
    <property type="project" value="TreeGrafter"/>
</dbReference>
<feature type="non-terminal residue" evidence="4">
    <location>
        <position position="619"/>
    </location>
</feature>
<feature type="region of interest" description="Disordered" evidence="2">
    <location>
        <begin position="130"/>
        <end position="155"/>
    </location>
</feature>
<dbReference type="InterPro" id="IPR056240">
    <property type="entry name" value="POF1B_HlH"/>
</dbReference>
<gene>
    <name evidence="4" type="ORF">DAT39_003739</name>
</gene>
<evidence type="ECO:0000256" key="2">
    <source>
        <dbReference type="SAM" id="MobiDB-lite"/>
    </source>
</evidence>
<dbReference type="GO" id="GO:0007015">
    <property type="term" value="P:actin filament organization"/>
    <property type="evidence" value="ECO:0007669"/>
    <property type="project" value="TreeGrafter"/>
</dbReference>
<feature type="coiled-coil region" evidence="1">
    <location>
        <begin position="348"/>
        <end position="406"/>
    </location>
</feature>
<dbReference type="GO" id="GO:0005884">
    <property type="term" value="C:actin filament"/>
    <property type="evidence" value="ECO:0007669"/>
    <property type="project" value="TreeGrafter"/>
</dbReference>
<dbReference type="PANTHER" id="PTHR22546">
    <property type="entry name" value="PREMATURE OVARIAN FAILURE, 1B"/>
    <property type="match status" value="1"/>
</dbReference>
<comment type="caution">
    <text evidence="4">The sequence shown here is derived from an EMBL/GenBank/DDBJ whole genome shotgun (WGS) entry which is preliminary data.</text>
</comment>
<evidence type="ECO:0000313" key="4">
    <source>
        <dbReference type="EMBL" id="KAF5906467.1"/>
    </source>
</evidence>
<feature type="coiled-coil region" evidence="1">
    <location>
        <begin position="432"/>
        <end position="466"/>
    </location>
</feature>
<reference evidence="4" key="1">
    <citation type="submission" date="2020-07" db="EMBL/GenBank/DDBJ databases">
        <title>Clarias magur genome sequencing, assembly and annotation.</title>
        <authorList>
            <person name="Kushwaha B."/>
            <person name="Kumar R."/>
            <person name="Das P."/>
            <person name="Joshi C.G."/>
            <person name="Kumar D."/>
            <person name="Nagpure N.S."/>
            <person name="Pandey M."/>
            <person name="Agarwal S."/>
            <person name="Srivastava S."/>
            <person name="Singh M."/>
            <person name="Sahoo L."/>
            <person name="Jayasankar P."/>
            <person name="Meher P.K."/>
            <person name="Koringa P.G."/>
            <person name="Iquebal M.A."/>
            <person name="Das S.P."/>
            <person name="Bit A."/>
            <person name="Patnaik S."/>
            <person name="Patel N."/>
            <person name="Shah T.M."/>
            <person name="Hinsu A."/>
            <person name="Jena J.K."/>
        </authorList>
    </citation>
    <scope>NUCLEOTIDE SEQUENCE</scope>
    <source>
        <strain evidence="4">CIFAMagur01</strain>
        <tissue evidence="4">Testis</tissue>
    </source>
</reference>
<protein>
    <submittedName>
        <fullName evidence="4">Protein POF1B</fullName>
    </submittedName>
</protein>
<dbReference type="PANTHER" id="PTHR22546:SF0">
    <property type="entry name" value="PROTEIN POF1B"/>
    <property type="match status" value="1"/>
</dbReference>
<keyword evidence="1" id="KW-0175">Coiled coil</keyword>
<dbReference type="Pfam" id="PF24617">
    <property type="entry name" value="POF1B_HlH"/>
    <property type="match status" value="1"/>
</dbReference>
<accession>A0A8J4X6S4</accession>
<dbReference type="OrthoDB" id="9830956at2759"/>
<dbReference type="GO" id="GO:0005912">
    <property type="term" value="C:adherens junction"/>
    <property type="evidence" value="ECO:0007669"/>
    <property type="project" value="TreeGrafter"/>
</dbReference>
<dbReference type="GO" id="GO:0003382">
    <property type="term" value="P:epithelial cell morphogenesis"/>
    <property type="evidence" value="ECO:0007669"/>
    <property type="project" value="TreeGrafter"/>
</dbReference>
<evidence type="ECO:0000259" key="3">
    <source>
        <dbReference type="Pfam" id="PF24617"/>
    </source>
</evidence>
<feature type="domain" description="POF1B helix-loop-helix" evidence="3">
    <location>
        <begin position="182"/>
        <end position="264"/>
    </location>
</feature>
<keyword evidence="5" id="KW-1185">Reference proteome</keyword>
<evidence type="ECO:0000256" key="1">
    <source>
        <dbReference type="SAM" id="Coils"/>
    </source>
</evidence>
<dbReference type="AlphaFoldDB" id="A0A8J4X6S4"/>
<dbReference type="InterPro" id="IPR026186">
    <property type="entry name" value="POF1B"/>
</dbReference>
<sequence length="619" mass="69692">MTLPSALSTSSTTTTLRTVNMASEPGAATIISPTQFGIGSGAATLRAVGVAPAQFSQVQYVNGAVDGAAIHGNVRYLVPVQRASDSYVVVNQAPSMLTPVYLQNVQNVQRVSVSSVDDVDHQVNINGQASSVFSQPSSPVIKSPEPPEVVESRSSSVNDVSTIDIKNHLDFEYEPVAKLDTRYFGELLAEVYRKNTDIHSCISEHVAKMRGRKHLLDLDYKADKEDIEHLIPKGVSELTKQQIRYLLQTRVTAEKTMRMLLSTFSSLREDLVHLQDDLRRLESEKEQLEKDLSFKADQAQQYDRLMESVRENNRQLQISLKESVSSQRNLENQLMSNRSSDSSKDFRIKDLEGSKRALEQENELLRKKLEGQCSNSTLQAKTQDLSRHYEQMLKELREQKDKELSTMRTQITKIQTEYTSDRSSDKSLQLKITELMSTLNQRETTIRRLEEDIRQLKQQQQNSSSSGSSSLVVTKRYQTQYPILGLLGDDYQYTAPVKESKTIVIKTTGESTKRVIALQGLSEAHFLLCPSCGCSSSTINLVAAVYEQKISRDLRWRSKTRSQHIDMLAVKRTRDHVLDRQFVHTPVRQDLLSQVIVAQQTPHLEIMTQAPGSKASTLA</sequence>
<name>A0A8J4X6S4_CLAMG</name>
<evidence type="ECO:0000313" key="5">
    <source>
        <dbReference type="Proteomes" id="UP000727407"/>
    </source>
</evidence>
<feature type="coiled-coil region" evidence="1">
    <location>
        <begin position="264"/>
        <end position="319"/>
    </location>
</feature>
<dbReference type="Proteomes" id="UP000727407">
    <property type="component" value="Unassembled WGS sequence"/>
</dbReference>
<dbReference type="EMBL" id="QNUK01000032">
    <property type="protein sequence ID" value="KAF5906467.1"/>
    <property type="molecule type" value="Genomic_DNA"/>
</dbReference>
<dbReference type="GO" id="GO:0005923">
    <property type="term" value="C:bicellular tight junction"/>
    <property type="evidence" value="ECO:0007669"/>
    <property type="project" value="TreeGrafter"/>
</dbReference>